<feature type="transmembrane region" description="Helical" evidence="19">
    <location>
        <begin position="85"/>
        <end position="104"/>
    </location>
</feature>
<dbReference type="InterPro" id="IPR018365">
    <property type="entry name" value="Cell_cycle_FtsW-rel_CS"/>
</dbReference>
<feature type="compositionally biased region" description="Basic and acidic residues" evidence="18">
    <location>
        <begin position="587"/>
        <end position="597"/>
    </location>
</feature>
<feature type="region of interest" description="Disordered" evidence="18">
    <location>
        <begin position="474"/>
        <end position="608"/>
    </location>
</feature>
<reference evidence="21" key="1">
    <citation type="journal article" date="2019" name="Int. J. Syst. Evol. Microbiol.">
        <title>The Global Catalogue of Microorganisms (GCM) 10K type strain sequencing project: providing services to taxonomists for standard genome sequencing and annotation.</title>
        <authorList>
            <consortium name="The Broad Institute Genomics Platform"/>
            <consortium name="The Broad Institute Genome Sequencing Center for Infectious Disease"/>
            <person name="Wu L."/>
            <person name="Ma J."/>
        </authorList>
    </citation>
    <scope>NUCLEOTIDE SEQUENCE [LARGE SCALE GENOMIC DNA]</scope>
    <source>
        <strain evidence="21">JCM 18541</strain>
    </source>
</reference>
<gene>
    <name evidence="20" type="ORF">GCM10023352_20570</name>
</gene>
<feature type="transmembrane region" description="Helical" evidence="19">
    <location>
        <begin position="43"/>
        <end position="65"/>
    </location>
</feature>
<protein>
    <recommendedName>
        <fullName evidence="13">Probable peptidoglycan glycosyltransferase FtsW</fullName>
        <ecNumber evidence="15">2.4.99.28</ecNumber>
    </recommendedName>
    <alternativeName>
        <fullName evidence="14">Cell division protein FtsW</fullName>
    </alternativeName>
    <alternativeName>
        <fullName evidence="11">Cell wall polymerase</fullName>
    </alternativeName>
    <alternativeName>
        <fullName evidence="10">Peptidoglycan polymerase</fullName>
    </alternativeName>
</protein>
<evidence type="ECO:0000256" key="1">
    <source>
        <dbReference type="ARBA" id="ARBA00004141"/>
    </source>
</evidence>
<feature type="transmembrane region" description="Helical" evidence="19">
    <location>
        <begin position="152"/>
        <end position="168"/>
    </location>
</feature>
<keyword evidence="9 19" id="KW-0472">Membrane</keyword>
<evidence type="ECO:0000256" key="17">
    <source>
        <dbReference type="ARBA" id="ARBA00049966"/>
    </source>
</evidence>
<evidence type="ECO:0000256" key="3">
    <source>
        <dbReference type="ARBA" id="ARBA00022676"/>
    </source>
</evidence>
<evidence type="ECO:0000256" key="10">
    <source>
        <dbReference type="ARBA" id="ARBA00032370"/>
    </source>
</evidence>
<evidence type="ECO:0000256" key="18">
    <source>
        <dbReference type="SAM" id="MobiDB-lite"/>
    </source>
</evidence>
<evidence type="ECO:0000256" key="15">
    <source>
        <dbReference type="ARBA" id="ARBA00044770"/>
    </source>
</evidence>
<keyword evidence="7" id="KW-0573">Peptidoglycan synthesis</keyword>
<evidence type="ECO:0000313" key="20">
    <source>
        <dbReference type="EMBL" id="GAA4800388.1"/>
    </source>
</evidence>
<evidence type="ECO:0000256" key="13">
    <source>
        <dbReference type="ARBA" id="ARBA00041185"/>
    </source>
</evidence>
<evidence type="ECO:0000256" key="19">
    <source>
        <dbReference type="SAM" id="Phobius"/>
    </source>
</evidence>
<comment type="function">
    <text evidence="17">Peptidoglycan polymerase that is essential for cell division.</text>
</comment>
<evidence type="ECO:0000256" key="4">
    <source>
        <dbReference type="ARBA" id="ARBA00022679"/>
    </source>
</evidence>
<evidence type="ECO:0000256" key="9">
    <source>
        <dbReference type="ARBA" id="ARBA00023136"/>
    </source>
</evidence>
<evidence type="ECO:0000256" key="8">
    <source>
        <dbReference type="ARBA" id="ARBA00022989"/>
    </source>
</evidence>
<dbReference type="PANTHER" id="PTHR30474:SF2">
    <property type="entry name" value="PEPTIDOGLYCAN GLYCOSYLTRANSFERASE FTSW-RELATED"/>
    <property type="match status" value="1"/>
</dbReference>
<feature type="transmembrane region" description="Helical" evidence="19">
    <location>
        <begin position="111"/>
        <end position="132"/>
    </location>
</feature>
<feature type="compositionally biased region" description="Polar residues" evidence="18">
    <location>
        <begin position="550"/>
        <end position="563"/>
    </location>
</feature>
<keyword evidence="4" id="KW-0808">Transferase</keyword>
<feature type="compositionally biased region" description="Polar residues" evidence="18">
    <location>
        <begin position="474"/>
        <end position="496"/>
    </location>
</feature>
<dbReference type="PROSITE" id="PS00428">
    <property type="entry name" value="FTSW_RODA_SPOVE"/>
    <property type="match status" value="1"/>
</dbReference>
<comment type="pathway">
    <text evidence="2">Cell wall biogenesis; peptidoglycan biosynthesis.</text>
</comment>
<dbReference type="EC" id="2.4.99.28" evidence="15"/>
<dbReference type="RefSeq" id="WP_345447256.1">
    <property type="nucleotide sequence ID" value="NZ_BAABKP010000006.1"/>
</dbReference>
<comment type="catalytic activity">
    <reaction evidence="16">
        <text>[GlcNAc-(1-&gt;4)-Mur2Ac(oyl-L-Ala-gamma-D-Glu-L-Lys-D-Ala-D-Ala)](n)-di-trans,octa-cis-undecaprenyl diphosphate + beta-D-GlcNAc-(1-&gt;4)-Mur2Ac(oyl-L-Ala-gamma-D-Glu-L-Lys-D-Ala-D-Ala)-di-trans,octa-cis-undecaprenyl diphosphate = [GlcNAc-(1-&gt;4)-Mur2Ac(oyl-L-Ala-gamma-D-Glu-L-Lys-D-Ala-D-Ala)](n+1)-di-trans,octa-cis-undecaprenyl diphosphate + di-trans,octa-cis-undecaprenyl diphosphate + H(+)</text>
        <dbReference type="Rhea" id="RHEA:23708"/>
        <dbReference type="Rhea" id="RHEA-COMP:9602"/>
        <dbReference type="Rhea" id="RHEA-COMP:9603"/>
        <dbReference type="ChEBI" id="CHEBI:15378"/>
        <dbReference type="ChEBI" id="CHEBI:58405"/>
        <dbReference type="ChEBI" id="CHEBI:60033"/>
        <dbReference type="ChEBI" id="CHEBI:78435"/>
        <dbReference type="EC" id="2.4.99.28"/>
    </reaction>
</comment>
<sequence>MSPTATPTPGPSNGGRVRRTAHWLKEQWEQVQLRLSSMVLSDVPLVLIGTVVVLTAFGIIMVLSASSVEQISAGLQPYAQARSQGFYAVLGLLVMVVIGYFIPVRLYRNRLTLNLALGACAVLLLAVIFVGVEVGGNKNWISLGGIRIQPSEIAKPVMILWLALVFSRQGQIDRGRPAQTIFKALFPAALGLITIGGLILAGHDLGTALIYGLFFSTMLLAAKPSRITVVSAFSILGFAALALVVISPNRIERILNTFAFWRECVEASCDQANSGLAALATGGFWGVGLGQSRQKYNYLPEAHNDYIFAVIGEELGLLGSLSVLVLYGALIYCAMRIILRSSDLFIRFATIGLITWLVGQAMMNIAMVVGMMPVIGVPLPFVSYGGSSLISSLIGAGILIAFARQTPLQPIMGEESRVGNGSSVQKDAARRVKLGRLVAAEQEKISADPSNSGWTLEKFIQRFNLDRFASALAGSTTPSGANEHQSRQVNSRQQHGGSADAGARLSPKTAHRSDERLLPESMKNSRAPRPAGTAPAHPSARIQHAKQGSEGEQNTRVSNVTPSAPNPPKAQRESEPKIPAGLRTIKKAREVPARDSEGGLSGGKTPRE</sequence>
<keyword evidence="21" id="KW-1185">Reference proteome</keyword>
<feature type="transmembrane region" description="Helical" evidence="19">
    <location>
        <begin position="180"/>
        <end position="199"/>
    </location>
</feature>
<keyword evidence="6" id="KW-0133">Cell shape</keyword>
<evidence type="ECO:0000256" key="12">
    <source>
        <dbReference type="ARBA" id="ARBA00038053"/>
    </source>
</evidence>
<keyword evidence="5 19" id="KW-0812">Transmembrane</keyword>
<keyword evidence="8 19" id="KW-1133">Transmembrane helix</keyword>
<organism evidence="20 21">
    <name type="scientific">Rothia endophytica</name>
    <dbReference type="NCBI Taxonomy" id="1324766"/>
    <lineage>
        <taxon>Bacteria</taxon>
        <taxon>Bacillati</taxon>
        <taxon>Actinomycetota</taxon>
        <taxon>Actinomycetes</taxon>
        <taxon>Micrococcales</taxon>
        <taxon>Micrococcaceae</taxon>
        <taxon>Rothia</taxon>
    </lineage>
</organism>
<evidence type="ECO:0000256" key="14">
    <source>
        <dbReference type="ARBA" id="ARBA00041418"/>
    </source>
</evidence>
<dbReference type="Proteomes" id="UP001500187">
    <property type="component" value="Unassembled WGS sequence"/>
</dbReference>
<dbReference type="Pfam" id="PF01098">
    <property type="entry name" value="FTSW_RODA_SPOVE"/>
    <property type="match status" value="1"/>
</dbReference>
<dbReference type="PANTHER" id="PTHR30474">
    <property type="entry name" value="CELL CYCLE PROTEIN"/>
    <property type="match status" value="1"/>
</dbReference>
<comment type="caution">
    <text evidence="20">The sequence shown here is derived from an EMBL/GenBank/DDBJ whole genome shotgun (WGS) entry which is preliminary data.</text>
</comment>
<feature type="transmembrane region" description="Helical" evidence="19">
    <location>
        <begin position="344"/>
        <end position="369"/>
    </location>
</feature>
<evidence type="ECO:0000256" key="7">
    <source>
        <dbReference type="ARBA" id="ARBA00022984"/>
    </source>
</evidence>
<feature type="transmembrane region" description="Helical" evidence="19">
    <location>
        <begin position="381"/>
        <end position="402"/>
    </location>
</feature>
<accession>A0ABP9BVR7</accession>
<name>A0ABP9BVR7_9MICC</name>
<evidence type="ECO:0000256" key="6">
    <source>
        <dbReference type="ARBA" id="ARBA00022960"/>
    </source>
</evidence>
<comment type="subcellular location">
    <subcellularLocation>
        <location evidence="1">Membrane</location>
        <topology evidence="1">Multi-pass membrane protein</topology>
    </subcellularLocation>
</comment>
<feature type="transmembrane region" description="Helical" evidence="19">
    <location>
        <begin position="229"/>
        <end position="247"/>
    </location>
</feature>
<comment type="similarity">
    <text evidence="12">Belongs to the SEDS family. FtsW subfamily.</text>
</comment>
<evidence type="ECO:0000256" key="2">
    <source>
        <dbReference type="ARBA" id="ARBA00004752"/>
    </source>
</evidence>
<evidence type="ECO:0000256" key="5">
    <source>
        <dbReference type="ARBA" id="ARBA00022692"/>
    </source>
</evidence>
<dbReference type="InterPro" id="IPR001182">
    <property type="entry name" value="FtsW/RodA"/>
</dbReference>
<evidence type="ECO:0000256" key="16">
    <source>
        <dbReference type="ARBA" id="ARBA00049902"/>
    </source>
</evidence>
<evidence type="ECO:0000256" key="11">
    <source>
        <dbReference type="ARBA" id="ARBA00033270"/>
    </source>
</evidence>
<proteinExistence type="inferred from homology"/>
<dbReference type="EMBL" id="BAABKP010000006">
    <property type="protein sequence ID" value="GAA4800388.1"/>
    <property type="molecule type" value="Genomic_DNA"/>
</dbReference>
<evidence type="ECO:0000313" key="21">
    <source>
        <dbReference type="Proteomes" id="UP001500187"/>
    </source>
</evidence>
<feature type="transmembrane region" description="Helical" evidence="19">
    <location>
        <begin position="306"/>
        <end position="332"/>
    </location>
</feature>
<keyword evidence="3" id="KW-0328">Glycosyltransferase</keyword>